<dbReference type="InterPro" id="IPR044161">
    <property type="entry name" value="SPS"/>
</dbReference>
<evidence type="ECO:0000313" key="4">
    <source>
        <dbReference type="Proteomes" id="UP000188268"/>
    </source>
</evidence>
<keyword evidence="2" id="KW-0808">Transferase</keyword>
<reference evidence="3 4" key="1">
    <citation type="submission" date="2013-09" db="EMBL/GenBank/DDBJ databases">
        <title>Corchorus capsularis genome sequencing.</title>
        <authorList>
            <person name="Alam M."/>
            <person name="Haque M.S."/>
            <person name="Islam M.S."/>
            <person name="Emdad E.M."/>
            <person name="Islam M.M."/>
            <person name="Ahmed B."/>
            <person name="Halim A."/>
            <person name="Hossen Q.M.M."/>
            <person name="Hossain M.Z."/>
            <person name="Ahmed R."/>
            <person name="Khan M.M."/>
            <person name="Islam R."/>
            <person name="Rashid M.M."/>
            <person name="Khan S.A."/>
            <person name="Rahman M.S."/>
            <person name="Alam M."/>
        </authorList>
    </citation>
    <scope>NUCLEOTIDE SEQUENCE [LARGE SCALE GENOMIC DNA]</scope>
    <source>
        <strain evidence="4">cv. CVL-1</strain>
        <tissue evidence="3">Whole seedling</tissue>
    </source>
</reference>
<name>A0A1R3G079_COCAP</name>
<protein>
    <submittedName>
        <fullName evidence="3">Uncharacterized protein</fullName>
    </submittedName>
</protein>
<proteinExistence type="predicted"/>
<dbReference type="OrthoDB" id="1705562at2759"/>
<organism evidence="3 4">
    <name type="scientific">Corchorus capsularis</name>
    <name type="common">Jute</name>
    <dbReference type="NCBI Taxonomy" id="210143"/>
    <lineage>
        <taxon>Eukaryota</taxon>
        <taxon>Viridiplantae</taxon>
        <taxon>Streptophyta</taxon>
        <taxon>Embryophyta</taxon>
        <taxon>Tracheophyta</taxon>
        <taxon>Spermatophyta</taxon>
        <taxon>Magnoliopsida</taxon>
        <taxon>eudicotyledons</taxon>
        <taxon>Gunneridae</taxon>
        <taxon>Pentapetalae</taxon>
        <taxon>rosids</taxon>
        <taxon>malvids</taxon>
        <taxon>Malvales</taxon>
        <taxon>Malvaceae</taxon>
        <taxon>Grewioideae</taxon>
        <taxon>Apeibeae</taxon>
        <taxon>Corchorus</taxon>
    </lineage>
</organism>
<evidence type="ECO:0000256" key="1">
    <source>
        <dbReference type="ARBA" id="ARBA00022676"/>
    </source>
</evidence>
<comment type="caution">
    <text evidence="3">The sequence shown here is derived from an EMBL/GenBank/DDBJ whole genome shotgun (WGS) entry which is preliminary data.</text>
</comment>
<dbReference type="GO" id="GO:0016757">
    <property type="term" value="F:glycosyltransferase activity"/>
    <property type="evidence" value="ECO:0007669"/>
    <property type="project" value="UniProtKB-KW"/>
</dbReference>
<keyword evidence="1" id="KW-0328">Glycosyltransferase</keyword>
<dbReference type="Gene3D" id="3.40.50.2000">
    <property type="entry name" value="Glycogen Phosphorylase B"/>
    <property type="match status" value="2"/>
</dbReference>
<sequence length="133" mass="15211">MVYQLLRGPVDILKVLNNGLLVDPHDQNAISDAFLKLVANKNLWAECRNIHCFSQTEHCRNYLSHVEHCRNRHPTSRLEIMTVPEEPMGDSSRDVDISFRFSIEGDIKLNGEMDATTVGKFRKLKELGKSFKA</sequence>
<dbReference type="Proteomes" id="UP000188268">
    <property type="component" value="Unassembled WGS sequence"/>
</dbReference>
<dbReference type="Gramene" id="OMO51504">
    <property type="protein sequence ID" value="OMO51504"/>
    <property type="gene ID" value="CCACVL1_29752"/>
</dbReference>
<dbReference type="SUPFAM" id="SSF53756">
    <property type="entry name" value="UDP-Glycosyltransferase/glycogen phosphorylase"/>
    <property type="match status" value="1"/>
</dbReference>
<dbReference type="PANTHER" id="PTHR46039:SF1">
    <property type="entry name" value="SUCROSE-PHOSPHATE SYNTHASE 4"/>
    <property type="match status" value="1"/>
</dbReference>
<dbReference type="AlphaFoldDB" id="A0A1R3G079"/>
<accession>A0A1R3G079</accession>
<dbReference type="EMBL" id="AWWV01015781">
    <property type="protein sequence ID" value="OMO51504.1"/>
    <property type="molecule type" value="Genomic_DNA"/>
</dbReference>
<keyword evidence="4" id="KW-1185">Reference proteome</keyword>
<gene>
    <name evidence="3" type="ORF">CCACVL1_29752</name>
</gene>
<dbReference type="PANTHER" id="PTHR46039">
    <property type="entry name" value="SUCROSE-PHOSPHATE SYNTHASE 3-RELATED"/>
    <property type="match status" value="1"/>
</dbReference>
<evidence type="ECO:0000256" key="2">
    <source>
        <dbReference type="ARBA" id="ARBA00022679"/>
    </source>
</evidence>
<dbReference type="STRING" id="210143.A0A1R3G079"/>
<evidence type="ECO:0000313" key="3">
    <source>
        <dbReference type="EMBL" id="OMO51504.1"/>
    </source>
</evidence>